<feature type="domain" description="N-acetyltransferase" evidence="1">
    <location>
        <begin position="133"/>
        <end position="267"/>
    </location>
</feature>
<evidence type="ECO:0000313" key="2">
    <source>
        <dbReference type="EMBL" id="KFM99681.1"/>
    </source>
</evidence>
<dbReference type="PATRIC" id="fig|1405.8.peg.5232"/>
<organism evidence="2 4">
    <name type="scientific">Bacillus clarus</name>
    <dbReference type="NCBI Taxonomy" id="2338372"/>
    <lineage>
        <taxon>Bacteria</taxon>
        <taxon>Bacillati</taxon>
        <taxon>Bacillota</taxon>
        <taxon>Bacilli</taxon>
        <taxon>Bacillales</taxon>
        <taxon>Bacillaceae</taxon>
        <taxon>Bacillus</taxon>
        <taxon>Bacillus cereus group</taxon>
    </lineage>
</organism>
<evidence type="ECO:0000313" key="3">
    <source>
        <dbReference type="EMBL" id="RFT62428.1"/>
    </source>
</evidence>
<dbReference type="GO" id="GO:0016747">
    <property type="term" value="F:acyltransferase activity, transferring groups other than amino-acyl groups"/>
    <property type="evidence" value="ECO:0007669"/>
    <property type="project" value="InterPro"/>
</dbReference>
<dbReference type="Proteomes" id="UP000029389">
    <property type="component" value="Unassembled WGS sequence"/>
</dbReference>
<protein>
    <submittedName>
        <fullName evidence="2">Acetyltransferase family protein</fullName>
    </submittedName>
    <submittedName>
        <fullName evidence="3">GNAT family N-acetyltransferase</fullName>
    </submittedName>
</protein>
<proteinExistence type="predicted"/>
<dbReference type="PANTHER" id="PTHR42791:SF1">
    <property type="entry name" value="N-ACETYLTRANSFERASE DOMAIN-CONTAINING PROTEIN"/>
    <property type="match status" value="1"/>
</dbReference>
<evidence type="ECO:0000313" key="5">
    <source>
        <dbReference type="Proteomes" id="UP000264294"/>
    </source>
</evidence>
<dbReference type="InterPro" id="IPR052523">
    <property type="entry name" value="Trichothecene_AcTrans"/>
</dbReference>
<dbReference type="EMBL" id="JMQC01000008">
    <property type="protein sequence ID" value="KFM99681.1"/>
    <property type="molecule type" value="Genomic_DNA"/>
</dbReference>
<dbReference type="Gene3D" id="3.40.630.30">
    <property type="match status" value="1"/>
</dbReference>
<comment type="caution">
    <text evidence="2">The sequence shown here is derived from an EMBL/GenBank/DDBJ whole genome shotgun (WGS) entry which is preliminary data.</text>
</comment>
<dbReference type="RefSeq" id="WP_042983842.1">
    <property type="nucleotide sequence ID" value="NZ_JMQC01000008.1"/>
</dbReference>
<dbReference type="InterPro" id="IPR016181">
    <property type="entry name" value="Acyl_CoA_acyltransferase"/>
</dbReference>
<dbReference type="PROSITE" id="PS51186">
    <property type="entry name" value="GNAT"/>
    <property type="match status" value="1"/>
</dbReference>
<dbReference type="AlphaFoldDB" id="A0A090YN76"/>
<dbReference type="SUPFAM" id="SSF55729">
    <property type="entry name" value="Acyl-CoA N-acyltransferases (Nat)"/>
    <property type="match status" value="1"/>
</dbReference>
<accession>A0A090YN76</accession>
<dbReference type="PANTHER" id="PTHR42791">
    <property type="entry name" value="GNAT FAMILY ACETYLTRANSFERASE"/>
    <property type="match status" value="1"/>
</dbReference>
<evidence type="ECO:0000313" key="4">
    <source>
        <dbReference type="Proteomes" id="UP000029389"/>
    </source>
</evidence>
<reference evidence="2 4" key="1">
    <citation type="submission" date="2014-04" db="EMBL/GenBank/DDBJ databases">
        <authorList>
            <person name="Bishop-Lilly K.A."/>
            <person name="Broomall S.M."/>
            <person name="Chain P.S."/>
            <person name="Chertkov O."/>
            <person name="Coyne S.R."/>
            <person name="Daligault H.E."/>
            <person name="Davenport K.W."/>
            <person name="Erkkila T."/>
            <person name="Frey K.G."/>
            <person name="Gibbons H.S."/>
            <person name="Gu W."/>
            <person name="Jaissle J."/>
            <person name="Johnson S.L."/>
            <person name="Koroleva G.I."/>
            <person name="Ladner J.T."/>
            <person name="Lo C.-C."/>
            <person name="Minogue T.D."/>
            <person name="Munk C."/>
            <person name="Palacios G.F."/>
            <person name="Redden C.L."/>
            <person name="Rosenzweig C.N."/>
            <person name="Scholz M.B."/>
            <person name="Teshima H."/>
            <person name="Xu Y."/>
        </authorList>
    </citation>
    <scope>NUCLEOTIDE SEQUENCE [LARGE SCALE GENOMIC DNA]</scope>
    <source>
        <strain evidence="2 4">BHP</strain>
    </source>
</reference>
<dbReference type="Proteomes" id="UP000264294">
    <property type="component" value="Unassembled WGS sequence"/>
</dbReference>
<sequence length="267" mass="30311">MNYRKLLLNNFTYKTSYVAKHAAKMIVKETKDYVKVDCGLPTDTFNIITLLNNDVMEEKQELCAEIEYFNQKKFPMSVWFWETNQDDTLVSELKQLGLKEAEKNVAMVVDLKTIDPIIDVPAGFTIQKAASSLHIQKFGDTLSSLFGTSAEGTSVQAYYNQISSLELWDHKDVSLYLGIFEDEVVSIGSLICTTDSIGIYDIATKEKMRERGFGSAMFNFLLNEAKKQKELYCVLQASPDGINIYKKSGFQPVGRMIVFENRHLLEA</sequence>
<keyword evidence="5" id="KW-1185">Reference proteome</keyword>
<dbReference type="EMBL" id="QVOD01000068">
    <property type="protein sequence ID" value="RFT62428.1"/>
    <property type="molecule type" value="Genomic_DNA"/>
</dbReference>
<keyword evidence="2" id="KW-0808">Transferase</keyword>
<dbReference type="InterPro" id="IPR000182">
    <property type="entry name" value="GNAT_dom"/>
</dbReference>
<evidence type="ECO:0000259" key="1">
    <source>
        <dbReference type="PROSITE" id="PS51186"/>
    </source>
</evidence>
<name>A0A090YN76_9BACI</name>
<reference evidence="3 5" key="2">
    <citation type="submission" date="2018-08" db="EMBL/GenBank/DDBJ databases">
        <title>Bacillus clarus sp. nov. strain PS00077A.</title>
        <authorList>
            <person name="Mendez Acevedo M."/>
            <person name="Carroll L."/>
            <person name="Mukherjee M."/>
            <person name="Wiedmann M."/>
            <person name="Kovac J."/>
        </authorList>
    </citation>
    <scope>NUCLEOTIDE SEQUENCE [LARGE SCALE GENOMIC DNA]</scope>
    <source>
        <strain evidence="3 5">PS00077A</strain>
    </source>
</reference>
<dbReference type="Pfam" id="PF13508">
    <property type="entry name" value="Acetyltransf_7"/>
    <property type="match status" value="1"/>
</dbReference>
<gene>
    <name evidence="3" type="ORF">D0U04_27940</name>
    <name evidence="2" type="ORF">DJ93_5080</name>
</gene>